<dbReference type="Pfam" id="PF14432">
    <property type="entry name" value="DYW_deaminase"/>
    <property type="match status" value="1"/>
</dbReference>
<dbReference type="NCBIfam" id="TIGR00756">
    <property type="entry name" value="PPR"/>
    <property type="match status" value="4"/>
</dbReference>
<keyword evidence="5" id="KW-1185">Reference proteome</keyword>
<protein>
    <submittedName>
        <fullName evidence="4">Pentatricopeptide repeat-containing protein</fullName>
    </submittedName>
</protein>
<dbReference type="PANTHER" id="PTHR47926">
    <property type="entry name" value="PENTATRICOPEPTIDE REPEAT-CONTAINING PROTEIN"/>
    <property type="match status" value="1"/>
</dbReference>
<dbReference type="Pfam" id="PF13041">
    <property type="entry name" value="PPR_2"/>
    <property type="match status" value="3"/>
</dbReference>
<feature type="repeat" description="PPR" evidence="2">
    <location>
        <begin position="129"/>
        <end position="163"/>
    </location>
</feature>
<feature type="domain" description="DYW" evidence="3">
    <location>
        <begin position="581"/>
        <end position="673"/>
    </location>
</feature>
<dbReference type="FunFam" id="1.25.40.10:FF:000351">
    <property type="entry name" value="Pentatricopeptide repeat-containing protein"/>
    <property type="match status" value="1"/>
</dbReference>
<dbReference type="GO" id="GO:0008270">
    <property type="term" value="F:zinc ion binding"/>
    <property type="evidence" value="ECO:0007669"/>
    <property type="project" value="InterPro"/>
</dbReference>
<evidence type="ECO:0000313" key="5">
    <source>
        <dbReference type="Proteomes" id="UP000233837"/>
    </source>
</evidence>
<dbReference type="Pfam" id="PF12854">
    <property type="entry name" value="PPR_1"/>
    <property type="match status" value="1"/>
</dbReference>
<name>A0A2I0VMU9_9ASPA</name>
<organism evidence="4 5">
    <name type="scientific">Dendrobium catenatum</name>
    <dbReference type="NCBI Taxonomy" id="906689"/>
    <lineage>
        <taxon>Eukaryota</taxon>
        <taxon>Viridiplantae</taxon>
        <taxon>Streptophyta</taxon>
        <taxon>Embryophyta</taxon>
        <taxon>Tracheophyta</taxon>
        <taxon>Spermatophyta</taxon>
        <taxon>Magnoliopsida</taxon>
        <taxon>Liliopsida</taxon>
        <taxon>Asparagales</taxon>
        <taxon>Orchidaceae</taxon>
        <taxon>Epidendroideae</taxon>
        <taxon>Malaxideae</taxon>
        <taxon>Dendrobiinae</taxon>
        <taxon>Dendrobium</taxon>
    </lineage>
</organism>
<evidence type="ECO:0000313" key="4">
    <source>
        <dbReference type="EMBL" id="PKU64727.1"/>
    </source>
</evidence>
<gene>
    <name evidence="4" type="primary">PCMP-H33</name>
    <name evidence="4" type="ORF">MA16_Dca020356</name>
</gene>
<dbReference type="InterPro" id="IPR046960">
    <property type="entry name" value="PPR_At4g14850-like_plant"/>
</dbReference>
<dbReference type="Pfam" id="PF20431">
    <property type="entry name" value="E_motif"/>
    <property type="match status" value="1"/>
</dbReference>
<dbReference type="AlphaFoldDB" id="A0A2I0VMU9"/>
<evidence type="ECO:0000259" key="3">
    <source>
        <dbReference type="Pfam" id="PF14432"/>
    </source>
</evidence>
<dbReference type="InterPro" id="IPR046848">
    <property type="entry name" value="E_motif"/>
</dbReference>
<dbReference type="GO" id="GO:0003723">
    <property type="term" value="F:RNA binding"/>
    <property type="evidence" value="ECO:0007669"/>
    <property type="project" value="InterPro"/>
</dbReference>
<dbReference type="Gene3D" id="1.25.40.10">
    <property type="entry name" value="Tetratricopeptide repeat domain"/>
    <property type="match status" value="4"/>
</dbReference>
<dbReference type="InterPro" id="IPR002885">
    <property type="entry name" value="PPR_rpt"/>
</dbReference>
<dbReference type="Pfam" id="PF01535">
    <property type="entry name" value="PPR"/>
    <property type="match status" value="2"/>
</dbReference>
<dbReference type="FunFam" id="1.25.40.10:FF:000366">
    <property type="entry name" value="Pentatricopeptide (PPR) repeat-containing protein"/>
    <property type="match status" value="1"/>
</dbReference>
<feature type="repeat" description="PPR" evidence="2">
    <location>
        <begin position="27"/>
        <end position="62"/>
    </location>
</feature>
<dbReference type="FunFam" id="1.25.40.10:FF:000393">
    <property type="entry name" value="Pentatricopeptide repeat-containing protein At1g20230"/>
    <property type="match status" value="1"/>
</dbReference>
<dbReference type="PANTHER" id="PTHR47926:SF426">
    <property type="entry name" value="TETRATRICOPEPTIDE-LIKE HELICAL DOMAIN SUPERFAMILY, DYW DOMAIN-CONTAINING PROTEIN"/>
    <property type="match status" value="1"/>
</dbReference>
<feature type="repeat" description="PPR" evidence="2">
    <location>
        <begin position="265"/>
        <end position="299"/>
    </location>
</feature>
<dbReference type="Proteomes" id="UP000233837">
    <property type="component" value="Unassembled WGS sequence"/>
</dbReference>
<proteinExistence type="predicted"/>
<dbReference type="InterPro" id="IPR011990">
    <property type="entry name" value="TPR-like_helical_dom_sf"/>
</dbReference>
<dbReference type="EMBL" id="KZ503396">
    <property type="protein sequence ID" value="PKU64727.1"/>
    <property type="molecule type" value="Genomic_DNA"/>
</dbReference>
<dbReference type="FunFam" id="1.25.40.10:FF:000031">
    <property type="entry name" value="Pentatricopeptide repeat-containing protein mitochondrial"/>
    <property type="match status" value="1"/>
</dbReference>
<feature type="repeat" description="PPR" evidence="2">
    <location>
        <begin position="366"/>
        <end position="400"/>
    </location>
</feature>
<dbReference type="InterPro" id="IPR032867">
    <property type="entry name" value="DYW_dom"/>
</dbReference>
<dbReference type="PROSITE" id="PS51375">
    <property type="entry name" value="PPR"/>
    <property type="match status" value="5"/>
</dbReference>
<evidence type="ECO:0000256" key="1">
    <source>
        <dbReference type="ARBA" id="ARBA00022737"/>
    </source>
</evidence>
<dbReference type="GO" id="GO:0009451">
    <property type="term" value="P:RNA modification"/>
    <property type="evidence" value="ECO:0007669"/>
    <property type="project" value="InterPro"/>
</dbReference>
<sequence>MKSLSSYLHSGQLDLARKLFDKIPNPDLRALTLLLSAYSKHGRPKQSIALYRKLCKEKNLQPDRYVILSVAKACSLSLDTFEAKELHSDAIRFKLASDLLVGNAFIDMYGKCRLIEEAISVFDEISGKDVISWTSLILAHANCKQSGEALQVFREMLISGMKPNSVTLCTVLPVCSAMKAINLGKEIHGFALRNRFEEDVWVSSGLINMYAKSLNLRLARSVFDGLLERDTVSWNTMLSSYFSIGNSEEALELFGKMKSVEDQMNCASWNCMVSGFAQNGRVREAVEMFAQMQHSGFRANEITIASVLPACSNMENIRGGREIHGYTYRHCFIKDKMILTALVLLYAKCGDLMKSRLVFDQMIHKDVIAWNAMIFASSMHGCGEDAICLYHQMIKSGMKPNSMTFMGVLSGCSHSLFVEEGRSIFSAMSRDFGIQPDAEHYSCMVDVLCRAGHLQGAYEFIQGMPMEPKASAWGAMLAACRLYKNVELGKISADRLFEIEPENPGNYVLFSNILMNAKLFDEASKIRKLMRDRGVKKVPGRSWIQIKNKVYTFVKDDDKMLFRDEIFGFLEKIGKKMKLEGYKPDIDFVLQDVKGEEMEEALCSHSERLAVAFGAMNLNGESVIRVFKNLRICGDCHNAIKFMSKILGVGVTVRDNLRFHHFRDGSCSCHDRW</sequence>
<reference evidence="4 5" key="2">
    <citation type="journal article" date="2017" name="Nature">
        <title>The Apostasia genome and the evolution of orchids.</title>
        <authorList>
            <person name="Zhang G.Q."/>
            <person name="Liu K.W."/>
            <person name="Li Z."/>
            <person name="Lohaus R."/>
            <person name="Hsiao Y.Y."/>
            <person name="Niu S.C."/>
            <person name="Wang J.Y."/>
            <person name="Lin Y.C."/>
            <person name="Xu Q."/>
            <person name="Chen L.J."/>
            <person name="Yoshida K."/>
            <person name="Fujiwara S."/>
            <person name="Wang Z.W."/>
            <person name="Zhang Y.Q."/>
            <person name="Mitsuda N."/>
            <person name="Wang M."/>
            <person name="Liu G.H."/>
            <person name="Pecoraro L."/>
            <person name="Huang H.X."/>
            <person name="Xiao X.J."/>
            <person name="Lin M."/>
            <person name="Wu X.Y."/>
            <person name="Wu W.L."/>
            <person name="Chen Y.Y."/>
            <person name="Chang S.B."/>
            <person name="Sakamoto S."/>
            <person name="Ohme-Takagi M."/>
            <person name="Yagi M."/>
            <person name="Zeng S.J."/>
            <person name="Shen C.Y."/>
            <person name="Yeh C.M."/>
            <person name="Luo Y.B."/>
            <person name="Tsai W.C."/>
            <person name="Van de Peer Y."/>
            <person name="Liu Z.J."/>
        </authorList>
    </citation>
    <scope>NUCLEOTIDE SEQUENCE [LARGE SCALE GENOMIC DNA]</scope>
    <source>
        <tissue evidence="4">The whole plant</tissue>
    </source>
</reference>
<reference evidence="4 5" key="1">
    <citation type="journal article" date="2016" name="Sci. Rep.">
        <title>The Dendrobium catenatum Lindl. genome sequence provides insights into polysaccharide synthase, floral development and adaptive evolution.</title>
        <authorList>
            <person name="Zhang G.Q."/>
            <person name="Xu Q."/>
            <person name="Bian C."/>
            <person name="Tsai W.C."/>
            <person name="Yeh C.M."/>
            <person name="Liu K.W."/>
            <person name="Yoshida K."/>
            <person name="Zhang L.S."/>
            <person name="Chang S.B."/>
            <person name="Chen F."/>
            <person name="Shi Y."/>
            <person name="Su Y.Y."/>
            <person name="Zhang Y.Q."/>
            <person name="Chen L.J."/>
            <person name="Yin Y."/>
            <person name="Lin M."/>
            <person name="Huang H."/>
            <person name="Deng H."/>
            <person name="Wang Z.W."/>
            <person name="Zhu S.L."/>
            <person name="Zhao X."/>
            <person name="Deng C."/>
            <person name="Niu S.C."/>
            <person name="Huang J."/>
            <person name="Wang M."/>
            <person name="Liu G.H."/>
            <person name="Yang H.J."/>
            <person name="Xiao X.J."/>
            <person name="Hsiao Y.Y."/>
            <person name="Wu W.L."/>
            <person name="Chen Y.Y."/>
            <person name="Mitsuda N."/>
            <person name="Ohme-Takagi M."/>
            <person name="Luo Y.B."/>
            <person name="Van de Peer Y."/>
            <person name="Liu Z.J."/>
        </authorList>
    </citation>
    <scope>NUCLEOTIDE SEQUENCE [LARGE SCALE GENOMIC DNA]</scope>
    <source>
        <tissue evidence="4">The whole plant</tissue>
    </source>
</reference>
<keyword evidence="1" id="KW-0677">Repeat</keyword>
<evidence type="ECO:0000256" key="2">
    <source>
        <dbReference type="PROSITE-ProRule" id="PRU00708"/>
    </source>
</evidence>
<accession>A0A2I0VMU9</accession>
<dbReference type="SUPFAM" id="SSF48452">
    <property type="entry name" value="TPR-like"/>
    <property type="match status" value="1"/>
</dbReference>
<feature type="repeat" description="PPR" evidence="2">
    <location>
        <begin position="230"/>
        <end position="264"/>
    </location>
</feature>